<evidence type="ECO:0000256" key="5">
    <source>
        <dbReference type="PIRSR" id="PIRSR001227-1"/>
    </source>
</evidence>
<dbReference type="EC" id="3.5.1.11" evidence="8"/>
<evidence type="ECO:0000256" key="4">
    <source>
        <dbReference type="ARBA" id="ARBA00038735"/>
    </source>
</evidence>
<evidence type="ECO:0000256" key="3">
    <source>
        <dbReference type="ARBA" id="ARBA00023145"/>
    </source>
</evidence>
<evidence type="ECO:0000313" key="9">
    <source>
        <dbReference type="Proteomes" id="UP000004699"/>
    </source>
</evidence>
<feature type="signal peptide" evidence="7">
    <location>
        <begin position="1"/>
        <end position="23"/>
    </location>
</feature>
<dbReference type="PANTHER" id="PTHR34218">
    <property type="entry name" value="PEPTIDASE S45 PENICILLIN AMIDASE"/>
    <property type="match status" value="1"/>
</dbReference>
<dbReference type="GO" id="GO:0008953">
    <property type="term" value="F:penicillin amidase activity"/>
    <property type="evidence" value="ECO:0007669"/>
    <property type="project" value="UniProtKB-EC"/>
</dbReference>
<evidence type="ECO:0000256" key="6">
    <source>
        <dbReference type="PIRSR" id="PIRSR001227-2"/>
    </source>
</evidence>
<protein>
    <submittedName>
        <fullName evidence="8">Penicillin G acylase</fullName>
        <ecNumber evidence="8">3.5.1.11</ecNumber>
    </submittedName>
</protein>
<reference evidence="9" key="1">
    <citation type="journal article" date="2013" name="BMC Microbiol.">
        <title>Taxonomy and evolution of bacteriochlorophyll a-containing members of the OM60/NOR5 clade of marine gammaproteobacteria: description of Luminiphilus syltensis gen. nov., sp. nov., reclassification of Haliea rubra as Pseudohaliea rubra gen. nov., comb. nov., and emendation of Chromatocurvus halotolerans.</title>
        <authorList>
            <person name="Spring S."/>
            <person name="Riedel T."/>
            <person name="Sproer C."/>
            <person name="Yan S."/>
            <person name="Harder J."/>
            <person name="Fuchs B.M."/>
        </authorList>
    </citation>
    <scope>NUCLEOTIDE SEQUENCE [LARGE SCALE GENOMIC DNA]</scope>
    <source>
        <strain evidence="9">NOR51-B</strain>
    </source>
</reference>
<feature type="active site" description="Nucleophile" evidence="5">
    <location>
        <position position="291"/>
    </location>
</feature>
<dbReference type="SUPFAM" id="SSF56235">
    <property type="entry name" value="N-terminal nucleophile aminohydrolases (Ntn hydrolases)"/>
    <property type="match status" value="1"/>
</dbReference>
<keyword evidence="3" id="KW-0865">Zymogen</keyword>
<dbReference type="InterPro" id="IPR043147">
    <property type="entry name" value="Penicillin_amidase_A-knob"/>
</dbReference>
<dbReference type="Gene3D" id="3.60.20.10">
    <property type="entry name" value="Glutamine Phosphoribosylpyrophosphate, subunit 1, domain 1"/>
    <property type="match status" value="1"/>
</dbReference>
<dbReference type="AlphaFoldDB" id="B8KT87"/>
<dbReference type="Gene3D" id="1.10.1400.10">
    <property type="match status" value="1"/>
</dbReference>
<evidence type="ECO:0000256" key="2">
    <source>
        <dbReference type="ARBA" id="ARBA00022801"/>
    </source>
</evidence>
<accession>B8KT87</accession>
<dbReference type="InterPro" id="IPR043146">
    <property type="entry name" value="Penicillin_amidase_N_B-knob"/>
</dbReference>
<dbReference type="OrthoDB" id="9760084at2"/>
<comment type="cofactor">
    <cofactor evidence="6">
        <name>Ca(2+)</name>
        <dbReference type="ChEBI" id="CHEBI:29108"/>
    </cofactor>
    <text evidence="6">Binds 1 Ca(2+) ion per dimer.</text>
</comment>
<comment type="subunit">
    <text evidence="4">Heterodimer of an alpha subunit and a beta subunit processed from the same precursor.</text>
</comment>
<dbReference type="InterPro" id="IPR002692">
    <property type="entry name" value="S45"/>
</dbReference>
<dbReference type="PANTHER" id="PTHR34218:SF4">
    <property type="entry name" value="ACYL-HOMOSERINE LACTONE ACYLASE QUIP"/>
    <property type="match status" value="1"/>
</dbReference>
<keyword evidence="6" id="KW-0106">Calcium</keyword>
<sequence>MSKIKACFFLTLAIFLASCSSLPARVETAPDRSVDSGEAVTVYRDAFGTPHIFADSNYGVFFGYGYSVAEDRLFQMEMLRRTAWGTVSAVLGERYAPLDTMLRTHYHLDSIRSQVAQLDERDRAILQGYADGFNAKVRELTADPEQMLPKPFIDYDFTPSEWSANDVAAIFVAAIAFRYADFNSERDNLGFLQAMERKHGKDLAWDLFNTCKWLFDASSPTTVADQPVPSVDLLRPSYLDDLADSSGSERLVLDESGGFSGTSKRPEMAGRLRAQLMAQGFLSHPEFSPASNYWAISDLDDAPGALLNGPQFGFSMPGYVYGFGLHGGDFDVVGNTLLALPAMLFAHNNSIAWGSTAGLSDQTDEYMLTLNPANPEQYWYGDEWVEFDRWSERIEVRNSDTLIVEARRSVQGMVLDHSPDQGVAWVRARAWEGNELDSLMAWVWIATDRSIEPAVERIGDKVTNINMYLMDVDGRQAYVHSGRYPQRRPTHDSRLPAIGDGSQDWLGLRSYADNPKVIDPDKGYLVNWNNRPSADWRSSDLWSATWGKADRVSILIDAIEGLEDKTVANMVAINEQSTFADTNLPFLLTALNRALTSADIEAPVQDALQRLNNWDGQWRADADGLYAPAATIAEAWLSELLQQTFYDDIGASYWHLFSATHYPTTHAGPSIGPAPGTKIIVRHLDVVGRGQIPSYDFFNGESIDDVMARSFVAAIDRLRASWGDDSSRWLIKAPLMRWLPANFRGVPQASESNSVAAPQYQNRGSENNVFIATGDGFRGFDVIPPGQGGHLLPSGQPAPHYDDQLELYNGFEHKPVYFTRTEVEENAMSKRVLIPAR</sequence>
<dbReference type="EMBL" id="DS999411">
    <property type="protein sequence ID" value="EED35844.1"/>
    <property type="molecule type" value="Genomic_DNA"/>
</dbReference>
<proteinExistence type="inferred from homology"/>
<dbReference type="InterPro" id="IPR023343">
    <property type="entry name" value="Penicillin_amidase_dom1"/>
</dbReference>
<keyword evidence="9" id="KW-1185">Reference proteome</keyword>
<dbReference type="Gene3D" id="1.10.287.150">
    <property type="match status" value="1"/>
</dbReference>
<feature type="binding site" evidence="6">
    <location>
        <position position="540"/>
    </location>
    <ligand>
        <name>Ca(2+)</name>
        <dbReference type="ChEBI" id="CHEBI:29108"/>
    </ligand>
</feature>
<dbReference type="Pfam" id="PF01804">
    <property type="entry name" value="Penicil_amidase"/>
    <property type="match status" value="1"/>
</dbReference>
<dbReference type="Proteomes" id="UP000004699">
    <property type="component" value="Unassembled WGS sequence"/>
</dbReference>
<name>B8KT87_9GAMM</name>
<keyword evidence="7" id="KW-0732">Signal</keyword>
<dbReference type="InterPro" id="IPR029055">
    <property type="entry name" value="Ntn_hydrolases_N"/>
</dbReference>
<dbReference type="GO" id="GO:0046872">
    <property type="term" value="F:metal ion binding"/>
    <property type="evidence" value="ECO:0007669"/>
    <property type="project" value="UniProtKB-KW"/>
</dbReference>
<organism evidence="8 9">
    <name type="scientific">Luminiphilus syltensis NOR5-1B</name>
    <dbReference type="NCBI Taxonomy" id="565045"/>
    <lineage>
        <taxon>Bacteria</taxon>
        <taxon>Pseudomonadati</taxon>
        <taxon>Pseudomonadota</taxon>
        <taxon>Gammaproteobacteria</taxon>
        <taxon>Cellvibrionales</taxon>
        <taxon>Halieaceae</taxon>
        <taxon>Luminiphilus</taxon>
    </lineage>
</organism>
<feature type="binding site" evidence="6">
    <location>
        <position position="364"/>
    </location>
    <ligand>
        <name>Ca(2+)</name>
        <dbReference type="ChEBI" id="CHEBI:29108"/>
    </ligand>
</feature>
<feature type="binding site" evidence="6">
    <location>
        <position position="361"/>
    </location>
    <ligand>
        <name>Ca(2+)</name>
        <dbReference type="ChEBI" id="CHEBI:29108"/>
    </ligand>
</feature>
<dbReference type="PIRSF" id="PIRSF001227">
    <property type="entry name" value="Pen_acylase"/>
    <property type="match status" value="1"/>
</dbReference>
<dbReference type="GO" id="GO:0017000">
    <property type="term" value="P:antibiotic biosynthetic process"/>
    <property type="evidence" value="ECO:0007669"/>
    <property type="project" value="InterPro"/>
</dbReference>
<gene>
    <name evidence="8" type="ORF">NOR51B_1791</name>
</gene>
<feature type="chain" id="PRO_5002876192" evidence="7">
    <location>
        <begin position="24"/>
        <end position="837"/>
    </location>
</feature>
<dbReference type="Gene3D" id="2.30.120.10">
    <property type="match status" value="1"/>
</dbReference>
<feature type="binding site" evidence="6">
    <location>
        <position position="185"/>
    </location>
    <ligand>
        <name>Ca(2+)</name>
        <dbReference type="ChEBI" id="CHEBI:29108"/>
    </ligand>
</feature>
<dbReference type="RefSeq" id="WP_009020590.1">
    <property type="nucleotide sequence ID" value="NZ_DS999411.1"/>
</dbReference>
<dbReference type="STRING" id="565045.NOR51B_1791"/>
<keyword evidence="2 8" id="KW-0378">Hydrolase</keyword>
<evidence type="ECO:0000256" key="7">
    <source>
        <dbReference type="SAM" id="SignalP"/>
    </source>
</evidence>
<dbReference type="MEROPS" id="S45.001"/>
<evidence type="ECO:0000256" key="1">
    <source>
        <dbReference type="ARBA" id="ARBA00006586"/>
    </source>
</evidence>
<evidence type="ECO:0000313" key="8">
    <source>
        <dbReference type="EMBL" id="EED35844.1"/>
    </source>
</evidence>
<dbReference type="eggNOG" id="COG2366">
    <property type="taxonomic scope" value="Bacteria"/>
</dbReference>
<dbReference type="PROSITE" id="PS51257">
    <property type="entry name" value="PROKAR_LIPOPROTEIN"/>
    <property type="match status" value="1"/>
</dbReference>
<keyword evidence="6" id="KW-0479">Metal-binding</keyword>
<comment type="similarity">
    <text evidence="1">Belongs to the peptidase S45 family.</text>
</comment>
<dbReference type="HOGENOM" id="CLU_011790_0_0_6"/>
<dbReference type="InterPro" id="IPR014395">
    <property type="entry name" value="Pen/GL7ACA/AHL_acylase"/>
</dbReference>
<dbReference type="Gene3D" id="1.10.439.10">
    <property type="entry name" value="Penicillin Amidohydrolase, domain 1"/>
    <property type="match status" value="1"/>
</dbReference>